<dbReference type="SMART" id="SM00065">
    <property type="entry name" value="GAF"/>
    <property type="match status" value="1"/>
</dbReference>
<dbReference type="EMBL" id="QFOD01000015">
    <property type="protein sequence ID" value="PZP30154.1"/>
    <property type="molecule type" value="Genomic_DNA"/>
</dbReference>
<dbReference type="CDD" id="cd00082">
    <property type="entry name" value="HisKA"/>
    <property type="match status" value="1"/>
</dbReference>
<dbReference type="Gene3D" id="3.30.565.10">
    <property type="entry name" value="Histidine kinase-like ATPase, C-terminal domain"/>
    <property type="match status" value="1"/>
</dbReference>
<comment type="caution">
    <text evidence="8">The sequence shown here is derived from an EMBL/GenBank/DDBJ whole genome shotgun (WGS) entry which is preliminary data.</text>
</comment>
<reference evidence="8 9" key="1">
    <citation type="submission" date="2017-08" db="EMBL/GenBank/DDBJ databases">
        <title>Infants hospitalized years apart are colonized by the same room-sourced microbial strains.</title>
        <authorList>
            <person name="Brooks B."/>
            <person name="Olm M.R."/>
            <person name="Firek B.A."/>
            <person name="Baker R."/>
            <person name="Thomas B.C."/>
            <person name="Morowitz M.J."/>
            <person name="Banfield J.F."/>
        </authorList>
    </citation>
    <scope>NUCLEOTIDE SEQUENCE [LARGE SCALE GENOMIC DNA]</scope>
    <source>
        <strain evidence="8">S2_012_000_R2_81</strain>
    </source>
</reference>
<keyword evidence="3" id="KW-0597">Phosphoprotein</keyword>
<dbReference type="InterPro" id="IPR004358">
    <property type="entry name" value="Sig_transdc_His_kin-like_C"/>
</dbReference>
<dbReference type="InterPro" id="IPR050736">
    <property type="entry name" value="Sensor_HK_Regulatory"/>
</dbReference>
<dbReference type="EC" id="2.7.13.3" evidence="2"/>
<dbReference type="Proteomes" id="UP000249633">
    <property type="component" value="Unassembled WGS sequence"/>
</dbReference>
<dbReference type="GO" id="GO:0000155">
    <property type="term" value="F:phosphorelay sensor kinase activity"/>
    <property type="evidence" value="ECO:0007669"/>
    <property type="project" value="InterPro"/>
</dbReference>
<organism evidence="8 9">
    <name type="scientific">Roseateles depolymerans</name>
    <dbReference type="NCBI Taxonomy" id="76731"/>
    <lineage>
        <taxon>Bacteria</taxon>
        <taxon>Pseudomonadati</taxon>
        <taxon>Pseudomonadota</taxon>
        <taxon>Betaproteobacteria</taxon>
        <taxon>Burkholderiales</taxon>
        <taxon>Sphaerotilaceae</taxon>
        <taxon>Roseateles</taxon>
    </lineage>
</organism>
<dbReference type="InterPro" id="IPR003661">
    <property type="entry name" value="HisK_dim/P_dom"/>
</dbReference>
<dbReference type="SUPFAM" id="SSF55781">
    <property type="entry name" value="GAF domain-like"/>
    <property type="match status" value="1"/>
</dbReference>
<evidence type="ECO:0000256" key="1">
    <source>
        <dbReference type="ARBA" id="ARBA00000085"/>
    </source>
</evidence>
<accession>A0A2W5DKA4</accession>
<dbReference type="Gene3D" id="3.30.450.40">
    <property type="match status" value="1"/>
</dbReference>
<dbReference type="Gene3D" id="1.10.287.130">
    <property type="match status" value="1"/>
</dbReference>
<protein>
    <recommendedName>
        <fullName evidence="2">histidine kinase</fullName>
        <ecNumber evidence="2">2.7.13.3</ecNumber>
    </recommendedName>
</protein>
<keyword evidence="5 8" id="KW-0418">Kinase</keyword>
<dbReference type="PANTHER" id="PTHR43711">
    <property type="entry name" value="TWO-COMPONENT HISTIDINE KINASE"/>
    <property type="match status" value="1"/>
</dbReference>
<keyword evidence="4" id="KW-0808">Transferase</keyword>
<gene>
    <name evidence="8" type="ORF">DI603_15445</name>
</gene>
<evidence type="ECO:0000256" key="5">
    <source>
        <dbReference type="ARBA" id="ARBA00022777"/>
    </source>
</evidence>
<name>A0A2W5DKA4_9BURK</name>
<evidence type="ECO:0000313" key="9">
    <source>
        <dbReference type="Proteomes" id="UP000249633"/>
    </source>
</evidence>
<feature type="domain" description="Histidine kinase" evidence="7">
    <location>
        <begin position="324"/>
        <end position="557"/>
    </location>
</feature>
<dbReference type="InterPro" id="IPR003594">
    <property type="entry name" value="HATPase_dom"/>
</dbReference>
<dbReference type="Pfam" id="PF02518">
    <property type="entry name" value="HATPase_c"/>
    <property type="match status" value="1"/>
</dbReference>
<comment type="catalytic activity">
    <reaction evidence="1">
        <text>ATP + protein L-histidine = ADP + protein N-phospho-L-histidine.</text>
        <dbReference type="EC" id="2.7.13.3"/>
    </reaction>
</comment>
<evidence type="ECO:0000259" key="7">
    <source>
        <dbReference type="PROSITE" id="PS50109"/>
    </source>
</evidence>
<evidence type="ECO:0000256" key="3">
    <source>
        <dbReference type="ARBA" id="ARBA00022553"/>
    </source>
</evidence>
<dbReference type="Pfam" id="PF01590">
    <property type="entry name" value="GAF"/>
    <property type="match status" value="1"/>
</dbReference>
<dbReference type="SMART" id="SM00388">
    <property type="entry name" value="HisKA"/>
    <property type="match status" value="1"/>
</dbReference>
<sequence>MKNVALVTVLTVRREPGLPIVAATGALMGRAVAELIGQPLAALCPPRQPDGQASAAALQALVAELPSEGAQRPWTLLSAQGRARDCELQMGVLAGGDQPLLAVSLVDLGALELARALDAGKNELLEMVATGQPLPAVLERLTAVIEAQFDGLFCTVLLLDADGRTIRDGAGPRMPAAYMQALNGFEIGPTVGSCGTAMHDDRTVIVEDIATDPLWAPYKALILPYGFRACWSEPIHASGQGVIGSFAMYYREVRRPGCTELQALQTASHLAGIAIDQARRDDERRRNAEWLEAQVRQRSAALEAAQHELLASRKLAALGQLLAGIAHEMNTPLGTAQLAANSLHALSDRLRGQLEDRQPLKRQDLTEWLAQTHHSAELIEHNLDRALRLINRFRQLTEGSARVSRSRFELRTVVLQAWALIQTRLEVAGVELLCEVPAELSLDGYPEVLKQVLEQLLENACLHGLAAGGGQIRVTAARSADERRLHLEVADNGVGMPRADLERAFEPFFSTTFGQGGSGLGLFVAHSLVNGLLGGSIRLDSEPGRGTVARLDLPLQDALPLAA</sequence>
<dbReference type="InterPro" id="IPR036890">
    <property type="entry name" value="HATPase_C_sf"/>
</dbReference>
<dbReference type="InterPro" id="IPR036097">
    <property type="entry name" value="HisK_dim/P_sf"/>
</dbReference>
<dbReference type="SUPFAM" id="SSF47384">
    <property type="entry name" value="Homodimeric domain of signal transducing histidine kinase"/>
    <property type="match status" value="1"/>
</dbReference>
<dbReference type="PANTHER" id="PTHR43711:SF1">
    <property type="entry name" value="HISTIDINE KINASE 1"/>
    <property type="match status" value="1"/>
</dbReference>
<dbReference type="InterPro" id="IPR029016">
    <property type="entry name" value="GAF-like_dom_sf"/>
</dbReference>
<dbReference type="SUPFAM" id="SSF55874">
    <property type="entry name" value="ATPase domain of HSP90 chaperone/DNA topoisomerase II/histidine kinase"/>
    <property type="match status" value="1"/>
</dbReference>
<dbReference type="InterPro" id="IPR005467">
    <property type="entry name" value="His_kinase_dom"/>
</dbReference>
<dbReference type="PRINTS" id="PR00344">
    <property type="entry name" value="BCTRLSENSOR"/>
</dbReference>
<dbReference type="PROSITE" id="PS50109">
    <property type="entry name" value="HIS_KIN"/>
    <property type="match status" value="1"/>
</dbReference>
<proteinExistence type="predicted"/>
<evidence type="ECO:0000256" key="6">
    <source>
        <dbReference type="ARBA" id="ARBA00023012"/>
    </source>
</evidence>
<evidence type="ECO:0000313" key="8">
    <source>
        <dbReference type="EMBL" id="PZP30154.1"/>
    </source>
</evidence>
<dbReference type="SMART" id="SM00387">
    <property type="entry name" value="HATPase_c"/>
    <property type="match status" value="1"/>
</dbReference>
<keyword evidence="6" id="KW-0902">Two-component regulatory system</keyword>
<dbReference type="AlphaFoldDB" id="A0A2W5DKA4"/>
<evidence type="ECO:0000256" key="2">
    <source>
        <dbReference type="ARBA" id="ARBA00012438"/>
    </source>
</evidence>
<dbReference type="CDD" id="cd00075">
    <property type="entry name" value="HATPase"/>
    <property type="match status" value="1"/>
</dbReference>
<dbReference type="InterPro" id="IPR003018">
    <property type="entry name" value="GAF"/>
</dbReference>
<evidence type="ECO:0000256" key="4">
    <source>
        <dbReference type="ARBA" id="ARBA00022679"/>
    </source>
</evidence>